<name>A0ABQ6E2V9_9GAMM</name>
<keyword evidence="4" id="KW-1185">Reference proteome</keyword>
<dbReference type="CDD" id="cd07739">
    <property type="entry name" value="metallo-hydrolase-like_MBL-fold"/>
    <property type="match status" value="1"/>
</dbReference>
<dbReference type="SMART" id="SM00849">
    <property type="entry name" value="Lactamase_B"/>
    <property type="match status" value="1"/>
</dbReference>
<dbReference type="InterPro" id="IPR050855">
    <property type="entry name" value="NDM-1-like"/>
</dbReference>
<proteinExistence type="predicted"/>
<organism evidence="3 4">
    <name type="scientific">Psychromonas marina</name>
    <dbReference type="NCBI Taxonomy" id="88364"/>
    <lineage>
        <taxon>Bacteria</taxon>
        <taxon>Pseudomonadati</taxon>
        <taxon>Pseudomonadota</taxon>
        <taxon>Gammaproteobacteria</taxon>
        <taxon>Alteromonadales</taxon>
        <taxon>Psychromonadaceae</taxon>
        <taxon>Psychromonas</taxon>
    </lineage>
</organism>
<feature type="signal peptide" evidence="1">
    <location>
        <begin position="1"/>
        <end position="29"/>
    </location>
</feature>
<feature type="chain" id="PRO_5046653345" evidence="1">
    <location>
        <begin position="30"/>
        <end position="297"/>
    </location>
</feature>
<evidence type="ECO:0000259" key="2">
    <source>
        <dbReference type="SMART" id="SM00849"/>
    </source>
</evidence>
<protein>
    <submittedName>
        <fullName evidence="3">MBL fold metallo-hydrolase</fullName>
    </submittedName>
</protein>
<gene>
    <name evidence="3" type="ORF">GCM10007916_25970</name>
</gene>
<sequence>MKLSTLKKAIISKSILVAATITISTGLHAETQPLHFEVYSAPESSFNVNSTLIYGEKEAIIIDAGFSNADALRIAANVYDSGKKLTTIFISQSDPDYYFGTSELAKLFPDAKIITTPAVREMIQAKMAKKVAFWGPQMGTNAPESPILPEAYTQSSFSIEGHKIEIKGTQGVLANRPYLWIPSEKAILGNIGIFGDLHVWTADTQTQARLDAWSMQLSEMLALKPTLVIPGHMKVGTALDATNIQYTKTYLADFEKQKAQSQNSQQLIDSMMASYPAEQVPLSLNIGAKVHMGDMKW</sequence>
<dbReference type="RefSeq" id="WP_284204640.1">
    <property type="nucleotide sequence ID" value="NZ_BSPQ01000013.1"/>
</dbReference>
<dbReference type="SUPFAM" id="SSF56281">
    <property type="entry name" value="Metallo-hydrolase/oxidoreductase"/>
    <property type="match status" value="1"/>
</dbReference>
<feature type="domain" description="Metallo-beta-lactamase" evidence="2">
    <location>
        <begin position="47"/>
        <end position="232"/>
    </location>
</feature>
<dbReference type="Proteomes" id="UP001157353">
    <property type="component" value="Unassembled WGS sequence"/>
</dbReference>
<dbReference type="PANTHER" id="PTHR42951:SF14">
    <property type="entry name" value="METALLO-BETA-LACTAMASE SUPERFAMILY PROTEIN"/>
    <property type="match status" value="1"/>
</dbReference>
<evidence type="ECO:0000313" key="4">
    <source>
        <dbReference type="Proteomes" id="UP001157353"/>
    </source>
</evidence>
<dbReference type="EMBL" id="BSPQ01000013">
    <property type="protein sequence ID" value="GLS91528.1"/>
    <property type="molecule type" value="Genomic_DNA"/>
</dbReference>
<reference evidence="4" key="1">
    <citation type="journal article" date="2019" name="Int. J. Syst. Evol. Microbiol.">
        <title>The Global Catalogue of Microorganisms (GCM) 10K type strain sequencing project: providing services to taxonomists for standard genome sequencing and annotation.</title>
        <authorList>
            <consortium name="The Broad Institute Genomics Platform"/>
            <consortium name="The Broad Institute Genome Sequencing Center for Infectious Disease"/>
            <person name="Wu L."/>
            <person name="Ma J."/>
        </authorList>
    </citation>
    <scope>NUCLEOTIDE SEQUENCE [LARGE SCALE GENOMIC DNA]</scope>
    <source>
        <strain evidence="4">NBRC 103166</strain>
    </source>
</reference>
<accession>A0ABQ6E2V9</accession>
<dbReference type="InterPro" id="IPR036866">
    <property type="entry name" value="RibonucZ/Hydroxyglut_hydro"/>
</dbReference>
<evidence type="ECO:0000256" key="1">
    <source>
        <dbReference type="SAM" id="SignalP"/>
    </source>
</evidence>
<dbReference type="InterPro" id="IPR001279">
    <property type="entry name" value="Metallo-B-lactamas"/>
</dbReference>
<dbReference type="Gene3D" id="3.60.15.10">
    <property type="entry name" value="Ribonuclease Z/Hydroxyacylglutathione hydrolase-like"/>
    <property type="match status" value="1"/>
</dbReference>
<comment type="caution">
    <text evidence="3">The sequence shown here is derived from an EMBL/GenBank/DDBJ whole genome shotgun (WGS) entry which is preliminary data.</text>
</comment>
<evidence type="ECO:0000313" key="3">
    <source>
        <dbReference type="EMBL" id="GLS91528.1"/>
    </source>
</evidence>
<dbReference type="PANTHER" id="PTHR42951">
    <property type="entry name" value="METALLO-BETA-LACTAMASE DOMAIN-CONTAINING"/>
    <property type="match status" value="1"/>
</dbReference>
<keyword evidence="1" id="KW-0732">Signal</keyword>
<dbReference type="Pfam" id="PF00753">
    <property type="entry name" value="Lactamase_B"/>
    <property type="match status" value="1"/>
</dbReference>